<feature type="transmembrane region" description="Helical" evidence="2">
    <location>
        <begin position="225"/>
        <end position="246"/>
    </location>
</feature>
<accession>A0A226EFQ6</accession>
<dbReference type="Proteomes" id="UP000198287">
    <property type="component" value="Unassembled WGS sequence"/>
</dbReference>
<proteinExistence type="predicted"/>
<feature type="compositionally biased region" description="Basic and acidic residues" evidence="1">
    <location>
        <begin position="1"/>
        <end position="11"/>
    </location>
</feature>
<keyword evidence="2" id="KW-0812">Transmembrane</keyword>
<dbReference type="InterPro" id="IPR007110">
    <property type="entry name" value="Ig-like_dom"/>
</dbReference>
<reference evidence="4 5" key="1">
    <citation type="submission" date="2015-12" db="EMBL/GenBank/DDBJ databases">
        <title>The genome of Folsomia candida.</title>
        <authorList>
            <person name="Faddeeva A."/>
            <person name="Derks M.F."/>
            <person name="Anvar Y."/>
            <person name="Smit S."/>
            <person name="Van Straalen N."/>
            <person name="Roelofs D."/>
        </authorList>
    </citation>
    <scope>NUCLEOTIDE SEQUENCE [LARGE SCALE GENOMIC DNA]</scope>
    <source>
        <strain evidence="4 5">VU population</strain>
        <tissue evidence="4">Whole body</tissue>
    </source>
</reference>
<dbReference type="AlphaFoldDB" id="A0A226EFQ6"/>
<organism evidence="4 5">
    <name type="scientific">Folsomia candida</name>
    <name type="common">Springtail</name>
    <dbReference type="NCBI Taxonomy" id="158441"/>
    <lineage>
        <taxon>Eukaryota</taxon>
        <taxon>Metazoa</taxon>
        <taxon>Ecdysozoa</taxon>
        <taxon>Arthropoda</taxon>
        <taxon>Hexapoda</taxon>
        <taxon>Collembola</taxon>
        <taxon>Entomobryomorpha</taxon>
        <taxon>Isotomoidea</taxon>
        <taxon>Isotomidae</taxon>
        <taxon>Proisotominae</taxon>
        <taxon>Folsomia</taxon>
    </lineage>
</organism>
<sequence>MGRTQFMEKSRPNFPKNVPHQSYTNHERIPNSYRNNNQNYENVAWVQPKLRVEENNTNEFHGREDALPVVQKNPIFLKGQGNSGFINFWGENGPRGKMDGGENSNVILEREEEPTKEIKPPEAMGVQMHETMSTKNLPRRPGLPNDIPLPTINMTNVVALLELANSDPNPEDLTVEQEALVIQTLSQVATFIGLQDVRDWIGIIAMSFVIGPIAIPLFFFPIMLIMMGSFLIPLVINGANVAAANAGGGAARKRKDFNDGHPLESFCTEMLACEASNFLRKSTMSGWMTRAFSLTSVEWAGPISSSSTKSDSSLSYTQEEDCAKYKCKILQPLQTWFSKWYSYIFTYQNDNTAKRPGKLCGRKFKRRCIPTNQN</sequence>
<protein>
    <recommendedName>
        <fullName evidence="3">Ig-like domain-containing protein</fullName>
    </recommendedName>
</protein>
<feature type="region of interest" description="Disordered" evidence="1">
    <location>
        <begin position="1"/>
        <end position="36"/>
    </location>
</feature>
<evidence type="ECO:0000256" key="2">
    <source>
        <dbReference type="SAM" id="Phobius"/>
    </source>
</evidence>
<dbReference type="OrthoDB" id="10665073at2759"/>
<dbReference type="PROSITE" id="PS50835">
    <property type="entry name" value="IG_LIKE"/>
    <property type="match status" value="1"/>
</dbReference>
<feature type="transmembrane region" description="Helical" evidence="2">
    <location>
        <begin position="200"/>
        <end position="219"/>
    </location>
</feature>
<evidence type="ECO:0000259" key="3">
    <source>
        <dbReference type="PROSITE" id="PS50835"/>
    </source>
</evidence>
<evidence type="ECO:0000256" key="1">
    <source>
        <dbReference type="SAM" id="MobiDB-lite"/>
    </source>
</evidence>
<gene>
    <name evidence="4" type="ORF">Fcan01_08916</name>
</gene>
<dbReference type="EMBL" id="LNIX01000004">
    <property type="protein sequence ID" value="OXA55884.1"/>
    <property type="molecule type" value="Genomic_DNA"/>
</dbReference>
<name>A0A226EFQ6_FOLCA</name>
<keyword evidence="2" id="KW-1133">Transmembrane helix</keyword>
<evidence type="ECO:0000313" key="5">
    <source>
        <dbReference type="Proteomes" id="UP000198287"/>
    </source>
</evidence>
<keyword evidence="2" id="KW-0472">Membrane</keyword>
<keyword evidence="5" id="KW-1185">Reference proteome</keyword>
<evidence type="ECO:0000313" key="4">
    <source>
        <dbReference type="EMBL" id="OXA55884.1"/>
    </source>
</evidence>
<feature type="domain" description="Ig-like" evidence="3">
    <location>
        <begin position="233"/>
        <end position="329"/>
    </location>
</feature>
<comment type="caution">
    <text evidence="4">The sequence shown here is derived from an EMBL/GenBank/DDBJ whole genome shotgun (WGS) entry which is preliminary data.</text>
</comment>